<keyword evidence="2" id="KW-1185">Reference proteome</keyword>
<proteinExistence type="predicted"/>
<protein>
    <submittedName>
        <fullName evidence="1">Uncharacterized protein</fullName>
    </submittedName>
</protein>
<reference evidence="1 2" key="1">
    <citation type="submission" date="2024-01" db="EMBL/GenBank/DDBJ databases">
        <title>The genomes of 5 underutilized Papilionoideae crops provide insights into root nodulation and disease resistanc.</title>
        <authorList>
            <person name="Jiang F."/>
        </authorList>
    </citation>
    <scope>NUCLEOTIDE SEQUENCE [LARGE SCALE GENOMIC DNA]</scope>
    <source>
        <strain evidence="1">JINMINGXINNONG_FW02</strain>
        <tissue evidence="1">Leaves</tissue>
    </source>
</reference>
<dbReference type="Proteomes" id="UP001374584">
    <property type="component" value="Unassembled WGS sequence"/>
</dbReference>
<comment type="caution">
    <text evidence="1">The sequence shown here is derived from an EMBL/GenBank/DDBJ whole genome shotgun (WGS) entry which is preliminary data.</text>
</comment>
<name>A0AAN9NIH6_PHACN</name>
<gene>
    <name evidence="1" type="ORF">VNO80_06517</name>
</gene>
<organism evidence="1 2">
    <name type="scientific">Phaseolus coccineus</name>
    <name type="common">Scarlet runner bean</name>
    <name type="synonym">Phaseolus multiflorus</name>
    <dbReference type="NCBI Taxonomy" id="3886"/>
    <lineage>
        <taxon>Eukaryota</taxon>
        <taxon>Viridiplantae</taxon>
        <taxon>Streptophyta</taxon>
        <taxon>Embryophyta</taxon>
        <taxon>Tracheophyta</taxon>
        <taxon>Spermatophyta</taxon>
        <taxon>Magnoliopsida</taxon>
        <taxon>eudicotyledons</taxon>
        <taxon>Gunneridae</taxon>
        <taxon>Pentapetalae</taxon>
        <taxon>rosids</taxon>
        <taxon>fabids</taxon>
        <taxon>Fabales</taxon>
        <taxon>Fabaceae</taxon>
        <taxon>Papilionoideae</taxon>
        <taxon>50 kb inversion clade</taxon>
        <taxon>NPAAA clade</taxon>
        <taxon>indigoferoid/millettioid clade</taxon>
        <taxon>Phaseoleae</taxon>
        <taxon>Phaseolus</taxon>
    </lineage>
</organism>
<evidence type="ECO:0000313" key="1">
    <source>
        <dbReference type="EMBL" id="KAK7373120.1"/>
    </source>
</evidence>
<dbReference type="AlphaFoldDB" id="A0AAN9NIH6"/>
<sequence>MGLLQRLIAAIHSSTTSPKKLLLIPCSIFFSKTPELQHPFTSPATGTAAEGTLLNHQIGITSPTSLGPHQNCTFKNNQHPLHTGFHSPAYLDRYGLLLASTPYSCAKA</sequence>
<accession>A0AAN9NIH6</accession>
<dbReference type="EMBL" id="JAYMYR010000003">
    <property type="protein sequence ID" value="KAK7373120.1"/>
    <property type="molecule type" value="Genomic_DNA"/>
</dbReference>
<evidence type="ECO:0000313" key="2">
    <source>
        <dbReference type="Proteomes" id="UP001374584"/>
    </source>
</evidence>